<keyword evidence="2" id="KW-1185">Reference proteome</keyword>
<evidence type="ECO:0000313" key="2">
    <source>
        <dbReference type="Proteomes" id="UP000188533"/>
    </source>
</evidence>
<accession>A0A1Q3ED22</accession>
<dbReference type="Proteomes" id="UP000188533">
    <property type="component" value="Unassembled WGS sequence"/>
</dbReference>
<protein>
    <submittedName>
        <fullName evidence="1">Uncharacterized protein</fullName>
    </submittedName>
</protein>
<dbReference type="AlphaFoldDB" id="A0A1Q3ED22"/>
<name>A0A1Q3ED22_LENED</name>
<dbReference type="EMBL" id="BDGU01000226">
    <property type="protein sequence ID" value="GAW05072.1"/>
    <property type="molecule type" value="Genomic_DNA"/>
</dbReference>
<reference evidence="1 2" key="2">
    <citation type="submission" date="2017-02" db="EMBL/GenBank/DDBJ databases">
        <title>A genome survey and senescence transcriptome analysis in Lentinula edodes.</title>
        <authorList>
            <person name="Sakamoto Y."/>
            <person name="Nakade K."/>
            <person name="Sato S."/>
            <person name="Yoshida Y."/>
            <person name="Miyazaki K."/>
            <person name="Natsume S."/>
            <person name="Konno N."/>
        </authorList>
    </citation>
    <scope>NUCLEOTIDE SEQUENCE [LARGE SCALE GENOMIC DNA]</scope>
    <source>
        <strain evidence="1 2">NBRC 111202</strain>
    </source>
</reference>
<comment type="caution">
    <text evidence="1">The sequence shown here is derived from an EMBL/GenBank/DDBJ whole genome shotgun (WGS) entry which is preliminary data.</text>
</comment>
<gene>
    <name evidence="1" type="ORF">LENED_006906</name>
</gene>
<reference evidence="1 2" key="1">
    <citation type="submission" date="2016-08" db="EMBL/GenBank/DDBJ databases">
        <authorList>
            <consortium name="Lentinula edodes genome sequencing consortium"/>
            <person name="Sakamoto Y."/>
            <person name="Nakade K."/>
            <person name="Sato S."/>
            <person name="Yoshida Y."/>
            <person name="Miyazaki K."/>
            <person name="Natsume S."/>
            <person name="Konno N."/>
        </authorList>
    </citation>
    <scope>NUCLEOTIDE SEQUENCE [LARGE SCALE GENOMIC DNA]</scope>
    <source>
        <strain evidence="1 2">NBRC 111202</strain>
    </source>
</reference>
<organism evidence="1 2">
    <name type="scientific">Lentinula edodes</name>
    <name type="common">Shiitake mushroom</name>
    <name type="synonym">Lentinus edodes</name>
    <dbReference type="NCBI Taxonomy" id="5353"/>
    <lineage>
        <taxon>Eukaryota</taxon>
        <taxon>Fungi</taxon>
        <taxon>Dikarya</taxon>
        <taxon>Basidiomycota</taxon>
        <taxon>Agaricomycotina</taxon>
        <taxon>Agaricomycetes</taxon>
        <taxon>Agaricomycetidae</taxon>
        <taxon>Agaricales</taxon>
        <taxon>Marasmiineae</taxon>
        <taxon>Omphalotaceae</taxon>
        <taxon>Lentinula</taxon>
    </lineage>
</organism>
<sequence>MLGCWSSFSVECVSNRSHCMIQSFSHALVHTPQTPEITNLHYSLTYVSFSVIGGSLPTLSRSSFALYGHHFNLQLAL</sequence>
<evidence type="ECO:0000313" key="1">
    <source>
        <dbReference type="EMBL" id="GAW05072.1"/>
    </source>
</evidence>
<proteinExistence type="predicted"/>